<dbReference type="AlphaFoldDB" id="A0A834IBY9"/>
<keyword evidence="1" id="KW-0677">Repeat</keyword>
<protein>
    <recommendedName>
        <fullName evidence="3">Nucleotide exchange factor Fes1 domain-containing protein</fullName>
    </recommendedName>
</protein>
<accession>A0A834IBY9</accession>
<dbReference type="InterPro" id="IPR016024">
    <property type="entry name" value="ARM-type_fold"/>
</dbReference>
<evidence type="ECO:0000256" key="2">
    <source>
        <dbReference type="SAM" id="MobiDB-lite"/>
    </source>
</evidence>
<dbReference type="SUPFAM" id="SSF48371">
    <property type="entry name" value="ARM repeat"/>
    <property type="match status" value="1"/>
</dbReference>
<dbReference type="Pfam" id="PF08609">
    <property type="entry name" value="Fes1"/>
    <property type="match status" value="1"/>
</dbReference>
<dbReference type="GO" id="GO:0000774">
    <property type="term" value="F:adenyl-nucleotide exchange factor activity"/>
    <property type="evidence" value="ECO:0007669"/>
    <property type="project" value="TreeGrafter"/>
</dbReference>
<keyword evidence="5" id="KW-1185">Reference proteome</keyword>
<feature type="domain" description="Nucleotide exchange factor Fes1" evidence="3">
    <location>
        <begin position="38"/>
        <end position="126"/>
    </location>
</feature>
<sequence>MPSIEENKSEVAGAICAAPESNNESQAVSQQPRQPTNLQGLLRFAMEATKSEDAPSDSQFQQMDEERKKWLEEAIKSMSVDVIQVLQKQIEILKNVNEIKSDDDISEYESAINIILDHIDNIDIACDFHKIGGFMILYPCLKSSHAMIRSAGCELLAELCQNNPYCQQVVLDNEFIPKLLDMIEKDENILVGLKALYAVSSIVRHNPEGFNQFIHYNGPAILLTTLSKGDDRFLKKATFMLSTLCDCEPDFKSRLVFLEYVPTLISLVSKERQSSHEFVLALLASLVEDNATAINECRN</sequence>
<dbReference type="OrthoDB" id="10250458at2759"/>
<feature type="region of interest" description="Disordered" evidence="2">
    <location>
        <begin position="1"/>
        <end position="35"/>
    </location>
</feature>
<reference evidence="4" key="1">
    <citation type="submission" date="2020-08" db="EMBL/GenBank/DDBJ databases">
        <title>Genome sequencing and assembly of the red palm weevil Rhynchophorus ferrugineus.</title>
        <authorList>
            <person name="Dias G.B."/>
            <person name="Bergman C.M."/>
            <person name="Manee M."/>
        </authorList>
    </citation>
    <scope>NUCLEOTIDE SEQUENCE</scope>
    <source>
        <strain evidence="4">AA-2017</strain>
        <tissue evidence="4">Whole larva</tissue>
    </source>
</reference>
<dbReference type="PANTHER" id="PTHR19316">
    <property type="entry name" value="PROTEIN FOLDING REGULATOR"/>
    <property type="match status" value="1"/>
</dbReference>
<evidence type="ECO:0000256" key="1">
    <source>
        <dbReference type="ARBA" id="ARBA00022737"/>
    </source>
</evidence>
<proteinExistence type="predicted"/>
<dbReference type="Gene3D" id="1.25.10.10">
    <property type="entry name" value="Leucine-rich Repeat Variant"/>
    <property type="match status" value="1"/>
</dbReference>
<comment type="caution">
    <text evidence="4">The sequence shown here is derived from an EMBL/GenBank/DDBJ whole genome shotgun (WGS) entry which is preliminary data.</text>
</comment>
<gene>
    <name evidence="4" type="ORF">GWI33_012106</name>
</gene>
<organism evidence="4 5">
    <name type="scientific">Rhynchophorus ferrugineus</name>
    <name type="common">Red palm weevil</name>
    <name type="synonym">Curculio ferrugineus</name>
    <dbReference type="NCBI Taxonomy" id="354439"/>
    <lineage>
        <taxon>Eukaryota</taxon>
        <taxon>Metazoa</taxon>
        <taxon>Ecdysozoa</taxon>
        <taxon>Arthropoda</taxon>
        <taxon>Hexapoda</taxon>
        <taxon>Insecta</taxon>
        <taxon>Pterygota</taxon>
        <taxon>Neoptera</taxon>
        <taxon>Endopterygota</taxon>
        <taxon>Coleoptera</taxon>
        <taxon>Polyphaga</taxon>
        <taxon>Cucujiformia</taxon>
        <taxon>Curculionidae</taxon>
        <taxon>Dryophthorinae</taxon>
        <taxon>Rhynchophorus</taxon>
    </lineage>
</organism>
<evidence type="ECO:0000259" key="3">
    <source>
        <dbReference type="Pfam" id="PF08609"/>
    </source>
</evidence>
<evidence type="ECO:0000313" key="5">
    <source>
        <dbReference type="Proteomes" id="UP000625711"/>
    </source>
</evidence>
<dbReference type="EMBL" id="JAACXV010011121">
    <property type="protein sequence ID" value="KAF7275183.1"/>
    <property type="molecule type" value="Genomic_DNA"/>
</dbReference>
<dbReference type="Proteomes" id="UP000625711">
    <property type="component" value="Unassembled WGS sequence"/>
</dbReference>
<dbReference type="GO" id="GO:0005783">
    <property type="term" value="C:endoplasmic reticulum"/>
    <property type="evidence" value="ECO:0007669"/>
    <property type="project" value="TreeGrafter"/>
</dbReference>
<dbReference type="InterPro" id="IPR050693">
    <property type="entry name" value="Hsp70_NEF-Inhibitors"/>
</dbReference>
<feature type="non-terminal residue" evidence="4">
    <location>
        <position position="299"/>
    </location>
</feature>
<evidence type="ECO:0000313" key="4">
    <source>
        <dbReference type="EMBL" id="KAF7275183.1"/>
    </source>
</evidence>
<feature type="compositionally biased region" description="Polar residues" evidence="2">
    <location>
        <begin position="20"/>
        <end position="35"/>
    </location>
</feature>
<name>A0A834IBY9_RHYFE</name>
<dbReference type="InterPro" id="IPR013918">
    <property type="entry name" value="Nucleotide_exch_fac_Fes1"/>
</dbReference>
<dbReference type="PANTHER" id="PTHR19316:SF18">
    <property type="entry name" value="HSP70-BINDING PROTEIN 1"/>
    <property type="match status" value="1"/>
</dbReference>
<dbReference type="InterPro" id="IPR011989">
    <property type="entry name" value="ARM-like"/>
</dbReference>